<dbReference type="EMBL" id="JAMSCK010000002">
    <property type="protein sequence ID" value="MCM8569023.1"/>
    <property type="molecule type" value="Genomic_DNA"/>
</dbReference>
<dbReference type="Proteomes" id="UP001155077">
    <property type="component" value="Unassembled WGS sequence"/>
</dbReference>
<keyword evidence="5" id="KW-1185">Reference proteome</keyword>
<dbReference type="InterPro" id="IPR029058">
    <property type="entry name" value="AB_hydrolase_fold"/>
</dbReference>
<comment type="caution">
    <text evidence="4">The sequence shown here is derived from an EMBL/GenBank/DDBJ whole genome shotgun (WGS) entry which is preliminary data.</text>
</comment>
<keyword evidence="1 4" id="KW-0378">Hydrolase</keyword>
<dbReference type="Gene3D" id="3.40.50.1820">
    <property type="entry name" value="alpha/beta hydrolase"/>
    <property type="match status" value="1"/>
</dbReference>
<evidence type="ECO:0000256" key="2">
    <source>
        <dbReference type="SAM" id="SignalP"/>
    </source>
</evidence>
<feature type="domain" description="BD-FAE-like" evidence="3">
    <location>
        <begin position="48"/>
        <end position="196"/>
    </location>
</feature>
<evidence type="ECO:0000256" key="1">
    <source>
        <dbReference type="ARBA" id="ARBA00022801"/>
    </source>
</evidence>
<keyword evidence="2" id="KW-0732">Signal</keyword>
<dbReference type="SUPFAM" id="SSF53474">
    <property type="entry name" value="alpha/beta-Hydrolases"/>
    <property type="match status" value="1"/>
</dbReference>
<accession>A0ABT0Z0U2</accession>
<sequence>MKKILFYCIAFLTLQSIAAQEKYIDSLYTVGSVQTEIYSSKDGEDLIIDIYRPEKKNSEKTPLIIFMHGGGFAGGSPKNPQEVKFAKIAAAKGYTVGLISYRLIRKGKETGFGCDFDAAGKLKTFQLAAEDFMDAAKFMKTNADKFNIDPEKIIVGGSSAGAEAVLNAVYNPDLMFEDSEKYSDIEFSAVISLAGAIVDVRYLREENAIPGLFFHGTDDILVPYATAAHHYCENSKSGYIILDGSKTIVEKLDKLNASYLFYSFQDARHEISGMPFDHLPKVFEFLKEVVFNNNKIQSTVYK</sequence>
<organism evidence="4 5">
    <name type="scientific">Gramella jeungdoensis</name>
    <dbReference type="NCBI Taxonomy" id="708091"/>
    <lineage>
        <taxon>Bacteria</taxon>
        <taxon>Pseudomonadati</taxon>
        <taxon>Bacteroidota</taxon>
        <taxon>Flavobacteriia</taxon>
        <taxon>Flavobacteriales</taxon>
        <taxon>Flavobacteriaceae</taxon>
        <taxon>Christiangramia</taxon>
    </lineage>
</organism>
<evidence type="ECO:0000259" key="3">
    <source>
        <dbReference type="Pfam" id="PF20434"/>
    </source>
</evidence>
<name>A0ABT0Z0U2_9FLAO</name>
<proteinExistence type="predicted"/>
<feature type="signal peptide" evidence="2">
    <location>
        <begin position="1"/>
        <end position="18"/>
    </location>
</feature>
<dbReference type="InterPro" id="IPR050300">
    <property type="entry name" value="GDXG_lipolytic_enzyme"/>
</dbReference>
<dbReference type="PANTHER" id="PTHR48081">
    <property type="entry name" value="AB HYDROLASE SUPERFAMILY PROTEIN C4A8.06C"/>
    <property type="match status" value="1"/>
</dbReference>
<dbReference type="InterPro" id="IPR049492">
    <property type="entry name" value="BD-FAE-like_dom"/>
</dbReference>
<feature type="chain" id="PRO_5047254081" evidence="2">
    <location>
        <begin position="19"/>
        <end position="302"/>
    </location>
</feature>
<evidence type="ECO:0000313" key="5">
    <source>
        <dbReference type="Proteomes" id="UP001155077"/>
    </source>
</evidence>
<dbReference type="Pfam" id="PF20434">
    <property type="entry name" value="BD-FAE"/>
    <property type="match status" value="1"/>
</dbReference>
<dbReference type="RefSeq" id="WP_252111647.1">
    <property type="nucleotide sequence ID" value="NZ_JAMSCK010000002.1"/>
</dbReference>
<evidence type="ECO:0000313" key="4">
    <source>
        <dbReference type="EMBL" id="MCM8569023.1"/>
    </source>
</evidence>
<gene>
    <name evidence="4" type="ORF">NE848_06510</name>
</gene>
<dbReference type="GO" id="GO:0016787">
    <property type="term" value="F:hydrolase activity"/>
    <property type="evidence" value="ECO:0007669"/>
    <property type="project" value="UniProtKB-KW"/>
</dbReference>
<protein>
    <submittedName>
        <fullName evidence="4">Alpha/beta hydrolase fold domain-containing protein</fullName>
    </submittedName>
</protein>
<reference evidence="4" key="1">
    <citation type="submission" date="2022-06" db="EMBL/GenBank/DDBJ databases">
        <title>Gramella sediminis sp. nov., isolated from deep-sea sediment of the Indian Ocean.</title>
        <authorList>
            <person name="Yang L."/>
        </authorList>
    </citation>
    <scope>NUCLEOTIDE SEQUENCE</scope>
    <source>
        <strain evidence="4">HMD3159</strain>
    </source>
</reference>